<dbReference type="Pfam" id="PF00172">
    <property type="entry name" value="Zn_clus"/>
    <property type="match status" value="1"/>
</dbReference>
<dbReference type="RefSeq" id="XP_020132013.1">
    <property type="nucleotide sequence ID" value="XM_020271321.1"/>
</dbReference>
<dbReference type="CDD" id="cd00067">
    <property type="entry name" value="GAL4"/>
    <property type="match status" value="1"/>
</dbReference>
<dbReference type="EMBL" id="MNUE01000015">
    <property type="protein sequence ID" value="OJD35753.1"/>
    <property type="molecule type" value="Genomic_DNA"/>
</dbReference>
<dbReference type="GO" id="GO:0000981">
    <property type="term" value="F:DNA-binding transcription factor activity, RNA polymerase II-specific"/>
    <property type="evidence" value="ECO:0007669"/>
    <property type="project" value="InterPro"/>
</dbReference>
<dbReference type="InterPro" id="IPR001138">
    <property type="entry name" value="Zn2Cys6_DnaBD"/>
</dbReference>
<protein>
    <submittedName>
        <fullName evidence="6">C6 transcription factor</fullName>
    </submittedName>
</protein>
<feature type="domain" description="Zn(2)-C6 fungal-type" evidence="5">
    <location>
        <begin position="26"/>
        <end position="58"/>
    </location>
</feature>
<dbReference type="AlphaFoldDB" id="A0A1J9R5C4"/>
<reference evidence="6 7" key="1">
    <citation type="submission" date="2016-10" db="EMBL/GenBank/DDBJ databases">
        <title>Proteomics and genomics reveal pathogen-plant mechanisms compatible with a hemibiotrophic lifestyle of Diplodia corticola.</title>
        <authorList>
            <person name="Fernandes I."/>
            <person name="De Jonge R."/>
            <person name="Van De Peer Y."/>
            <person name="Devreese B."/>
            <person name="Alves A."/>
            <person name="Esteves A.C."/>
        </authorList>
    </citation>
    <scope>NUCLEOTIDE SEQUENCE [LARGE SCALE GENOMIC DNA]</scope>
    <source>
        <strain evidence="6 7">CBS 112549</strain>
    </source>
</reference>
<dbReference type="Pfam" id="PF04082">
    <property type="entry name" value="Fungal_trans"/>
    <property type="match status" value="1"/>
</dbReference>
<dbReference type="InterPro" id="IPR007219">
    <property type="entry name" value="XnlR_reg_dom"/>
</dbReference>
<evidence type="ECO:0000259" key="5">
    <source>
        <dbReference type="PROSITE" id="PS50048"/>
    </source>
</evidence>
<dbReference type="STRING" id="236234.A0A1J9R5C4"/>
<dbReference type="PANTHER" id="PTHR31001:SF49">
    <property type="entry name" value="ZN(II)2CYS6 TRANSCRIPTION FACTOR (EUROFUNG)"/>
    <property type="match status" value="1"/>
</dbReference>
<dbReference type="PANTHER" id="PTHR31001">
    <property type="entry name" value="UNCHARACTERIZED TRANSCRIPTIONAL REGULATORY PROTEIN"/>
    <property type="match status" value="1"/>
</dbReference>
<comment type="subcellular location">
    <subcellularLocation>
        <location evidence="1">Nucleus</location>
    </subcellularLocation>
</comment>
<dbReference type="InterPro" id="IPR050613">
    <property type="entry name" value="Sec_Metabolite_Reg"/>
</dbReference>
<dbReference type="GO" id="GO:0003677">
    <property type="term" value="F:DNA binding"/>
    <property type="evidence" value="ECO:0007669"/>
    <property type="project" value="InterPro"/>
</dbReference>
<dbReference type="OrthoDB" id="9996127at2759"/>
<name>A0A1J9R5C4_9PEZI</name>
<organism evidence="6 7">
    <name type="scientific">Diplodia corticola</name>
    <dbReference type="NCBI Taxonomy" id="236234"/>
    <lineage>
        <taxon>Eukaryota</taxon>
        <taxon>Fungi</taxon>
        <taxon>Dikarya</taxon>
        <taxon>Ascomycota</taxon>
        <taxon>Pezizomycotina</taxon>
        <taxon>Dothideomycetes</taxon>
        <taxon>Dothideomycetes incertae sedis</taxon>
        <taxon>Botryosphaeriales</taxon>
        <taxon>Botryosphaeriaceae</taxon>
        <taxon>Diplodia</taxon>
    </lineage>
</organism>
<keyword evidence="7" id="KW-1185">Reference proteome</keyword>
<evidence type="ECO:0000256" key="1">
    <source>
        <dbReference type="ARBA" id="ARBA00004123"/>
    </source>
</evidence>
<dbReference type="SUPFAM" id="SSF57701">
    <property type="entry name" value="Zn2/Cys6 DNA-binding domain"/>
    <property type="match status" value="1"/>
</dbReference>
<feature type="region of interest" description="Disordered" evidence="4">
    <location>
        <begin position="93"/>
        <end position="140"/>
    </location>
</feature>
<feature type="compositionally biased region" description="Polar residues" evidence="4">
    <location>
        <begin position="101"/>
        <end position="110"/>
    </location>
</feature>
<dbReference type="PROSITE" id="PS00463">
    <property type="entry name" value="ZN2_CY6_FUNGAL_1"/>
    <property type="match status" value="1"/>
</dbReference>
<accession>A0A1J9R5C4</accession>
<evidence type="ECO:0000256" key="2">
    <source>
        <dbReference type="ARBA" id="ARBA00022723"/>
    </source>
</evidence>
<dbReference type="SMART" id="SM00906">
    <property type="entry name" value="Fungal_trans"/>
    <property type="match status" value="1"/>
</dbReference>
<dbReference type="GO" id="GO:0005634">
    <property type="term" value="C:nucleus"/>
    <property type="evidence" value="ECO:0007669"/>
    <property type="project" value="UniProtKB-SubCell"/>
</dbReference>
<evidence type="ECO:0000256" key="3">
    <source>
        <dbReference type="ARBA" id="ARBA00023242"/>
    </source>
</evidence>
<dbReference type="SMART" id="SM00066">
    <property type="entry name" value="GAL4"/>
    <property type="match status" value="1"/>
</dbReference>
<dbReference type="PROSITE" id="PS50048">
    <property type="entry name" value="ZN2_CY6_FUNGAL_2"/>
    <property type="match status" value="1"/>
</dbReference>
<keyword evidence="2" id="KW-0479">Metal-binding</keyword>
<evidence type="ECO:0000256" key="4">
    <source>
        <dbReference type="SAM" id="MobiDB-lite"/>
    </source>
</evidence>
<feature type="region of interest" description="Disordered" evidence="4">
    <location>
        <begin position="179"/>
        <end position="199"/>
    </location>
</feature>
<keyword evidence="3" id="KW-0539">Nucleus</keyword>
<feature type="compositionally biased region" description="Basic and acidic residues" evidence="4">
    <location>
        <begin position="187"/>
        <end position="199"/>
    </location>
</feature>
<comment type="caution">
    <text evidence="6">The sequence shown here is derived from an EMBL/GenBank/DDBJ whole genome shotgun (WGS) entry which is preliminary data.</text>
</comment>
<dbReference type="GeneID" id="31011580"/>
<sequence length="792" mass="89029">MGDDTARILHFEPPPTKVTRVRPQLSCIPCRQGKLKCNRQHPACDQCVKRSREAHCTYVPPPPKDRTRKAKDMRGRIRHLESLVVDLMNGKDPRALALNPQDPQQSSSRRLPTPDQPSPEHPTASDGPKTHSSSGDDDLSFPSAFGALKISDEETTYMGGSHWMTVLNDIKEVKSFLALEEEDEQESEKPESEQDTELPHRHTLIVGSPKPLSKRELLQNLPPKADVDRLVLLYLRGGDPTSVMFHEPSFRLEYERHWQNPSAAPTIWIALMYGILCLSSIFSLRVPTSGMHPQSPEAVLKQAAKYHDLCASAAVLGDFSRPKPWSLETVMLYAAAEFLSGSRGGGSPTDVWHIFGTVIRIALRMGYHRDPSHYGISPFHGEMRRRTWYLIYGLDVLLGFSLGMPSIARGFQSDTRLPRNLHSEDLSPDMTDLPPERPDSELTIILYTIAKAKLLSVFAPAADAAHSVTPPTYPEIMDLDQKLEEIHSEMPLAYKMKPLEESAGETPDVIMNRLNLELLYQKTRCVLHRTYLAKAHNDSRYEHSRKACLEASLALLELQAMIYRACQPGGLLVRCSWYYGSLTSHDFLLAAMLLCLEINLNREKRMQDSESYCEGPFSCAEMFRALENATHIWDSYGDNLIDANDTKKAARAFRHILAKLKATPAEFGMQQERVNGEMPQQFTTLPQQYSQPPVVPSNGPGIAYLPAQTAAPVATQGYSVAPVEPIPLEGMLEMPPFDINWDVWDKSVLPYDEYMQHEPQQWPVPQQPPNIGGPSGYPPGYLHGMPYPYQHQ</sequence>
<dbReference type="GO" id="GO:0008270">
    <property type="term" value="F:zinc ion binding"/>
    <property type="evidence" value="ECO:0007669"/>
    <property type="project" value="InterPro"/>
</dbReference>
<evidence type="ECO:0000313" key="6">
    <source>
        <dbReference type="EMBL" id="OJD35753.1"/>
    </source>
</evidence>
<gene>
    <name evidence="6" type="ORF">BKCO1_1500061</name>
</gene>
<dbReference type="Proteomes" id="UP000183809">
    <property type="component" value="Unassembled WGS sequence"/>
</dbReference>
<dbReference type="InterPro" id="IPR036864">
    <property type="entry name" value="Zn2-C6_fun-type_DNA-bd_sf"/>
</dbReference>
<evidence type="ECO:0000313" key="7">
    <source>
        <dbReference type="Proteomes" id="UP000183809"/>
    </source>
</evidence>
<proteinExistence type="predicted"/>
<dbReference type="CDD" id="cd12148">
    <property type="entry name" value="fungal_TF_MHR"/>
    <property type="match status" value="1"/>
</dbReference>
<dbReference type="GO" id="GO:0006351">
    <property type="term" value="P:DNA-templated transcription"/>
    <property type="evidence" value="ECO:0007669"/>
    <property type="project" value="InterPro"/>
</dbReference>
<dbReference type="Gene3D" id="4.10.240.10">
    <property type="entry name" value="Zn(2)-C6 fungal-type DNA-binding domain"/>
    <property type="match status" value="1"/>
</dbReference>